<evidence type="ECO:0000313" key="1">
    <source>
        <dbReference type="EMBL" id="KAK7334749.1"/>
    </source>
</evidence>
<reference evidence="1 2" key="1">
    <citation type="submission" date="2024-01" db="EMBL/GenBank/DDBJ databases">
        <title>The genomes of 5 underutilized Papilionoideae crops provide insights into root nodulation and disease resistanc.</title>
        <authorList>
            <person name="Jiang F."/>
        </authorList>
    </citation>
    <scope>NUCLEOTIDE SEQUENCE [LARGE SCALE GENOMIC DNA]</scope>
    <source>
        <strain evidence="1">JINMINGXINNONG_FW02</strain>
        <tissue evidence="1">Leaves</tissue>
    </source>
</reference>
<accession>A0AAN9LIC4</accession>
<organism evidence="1 2">
    <name type="scientific">Phaseolus coccineus</name>
    <name type="common">Scarlet runner bean</name>
    <name type="synonym">Phaseolus multiflorus</name>
    <dbReference type="NCBI Taxonomy" id="3886"/>
    <lineage>
        <taxon>Eukaryota</taxon>
        <taxon>Viridiplantae</taxon>
        <taxon>Streptophyta</taxon>
        <taxon>Embryophyta</taxon>
        <taxon>Tracheophyta</taxon>
        <taxon>Spermatophyta</taxon>
        <taxon>Magnoliopsida</taxon>
        <taxon>eudicotyledons</taxon>
        <taxon>Gunneridae</taxon>
        <taxon>Pentapetalae</taxon>
        <taxon>rosids</taxon>
        <taxon>fabids</taxon>
        <taxon>Fabales</taxon>
        <taxon>Fabaceae</taxon>
        <taxon>Papilionoideae</taxon>
        <taxon>50 kb inversion clade</taxon>
        <taxon>NPAAA clade</taxon>
        <taxon>indigoferoid/millettioid clade</taxon>
        <taxon>Phaseoleae</taxon>
        <taxon>Phaseolus</taxon>
    </lineage>
</organism>
<dbReference type="EMBL" id="JAYMYR010000010">
    <property type="protein sequence ID" value="KAK7334749.1"/>
    <property type="molecule type" value="Genomic_DNA"/>
</dbReference>
<comment type="caution">
    <text evidence="1">The sequence shown here is derived from an EMBL/GenBank/DDBJ whole genome shotgun (WGS) entry which is preliminary data.</text>
</comment>
<keyword evidence="2" id="KW-1185">Reference proteome</keyword>
<dbReference type="Proteomes" id="UP001374584">
    <property type="component" value="Unassembled WGS sequence"/>
</dbReference>
<proteinExistence type="predicted"/>
<sequence>MFVFMLTSFKQQFNSATRPMDWDEGKYIRTCGESVIVGNLGYHTSSLFSTISSCHPSLPPELHPPSFSGDP</sequence>
<gene>
    <name evidence="1" type="ORF">VNO80_26511</name>
</gene>
<evidence type="ECO:0000313" key="2">
    <source>
        <dbReference type="Proteomes" id="UP001374584"/>
    </source>
</evidence>
<name>A0AAN9LIC4_PHACN</name>
<protein>
    <submittedName>
        <fullName evidence="1">Uncharacterized protein</fullName>
    </submittedName>
</protein>
<dbReference type="AlphaFoldDB" id="A0AAN9LIC4"/>